<dbReference type="PROSITE" id="PS50206">
    <property type="entry name" value="RHODANESE_3"/>
    <property type="match status" value="1"/>
</dbReference>
<keyword evidence="3" id="KW-1185">Reference proteome</keyword>
<gene>
    <name evidence="2" type="ORF">T190115A13A_240027</name>
</gene>
<dbReference type="RefSeq" id="WP_348738298.1">
    <property type="nucleotide sequence ID" value="NZ_CAXJRC010000016.1"/>
</dbReference>
<name>A0ABP1F853_9FLAO</name>
<dbReference type="InterPro" id="IPR001763">
    <property type="entry name" value="Rhodanese-like_dom"/>
</dbReference>
<organism evidence="2 3">
    <name type="scientific">Tenacibaculum vairaonense</name>
    <dbReference type="NCBI Taxonomy" id="3137860"/>
    <lineage>
        <taxon>Bacteria</taxon>
        <taxon>Pseudomonadati</taxon>
        <taxon>Bacteroidota</taxon>
        <taxon>Flavobacteriia</taxon>
        <taxon>Flavobacteriales</taxon>
        <taxon>Flavobacteriaceae</taxon>
        <taxon>Tenacibaculum</taxon>
    </lineage>
</organism>
<protein>
    <submittedName>
        <fullName evidence="2">Phage shock protein E</fullName>
    </submittedName>
</protein>
<dbReference type="EMBL" id="CAXJRC010000016">
    <property type="protein sequence ID" value="CAL2106548.1"/>
    <property type="molecule type" value="Genomic_DNA"/>
</dbReference>
<dbReference type="InterPro" id="IPR050229">
    <property type="entry name" value="GlpE_sulfurtransferase"/>
</dbReference>
<dbReference type="PANTHER" id="PTHR43031:SF18">
    <property type="entry name" value="RHODANESE-RELATED SULFURTRANSFERASES"/>
    <property type="match status" value="1"/>
</dbReference>
<evidence type="ECO:0000313" key="2">
    <source>
        <dbReference type="EMBL" id="CAL2106548.1"/>
    </source>
</evidence>
<evidence type="ECO:0000259" key="1">
    <source>
        <dbReference type="PROSITE" id="PS50206"/>
    </source>
</evidence>
<reference evidence="2 3" key="1">
    <citation type="submission" date="2024-05" db="EMBL/GenBank/DDBJ databases">
        <authorList>
            <person name="Duchaud E."/>
        </authorList>
    </citation>
    <scope>NUCLEOTIDE SEQUENCE [LARGE SCALE GENOMIC DNA]</scope>
    <source>
        <strain evidence="2">Ena-SAMPLE-TAB-13-05-2024-13:56:06:370-140305</strain>
    </source>
</reference>
<dbReference type="InterPro" id="IPR036873">
    <property type="entry name" value="Rhodanese-like_dom_sf"/>
</dbReference>
<dbReference type="SMART" id="SM00450">
    <property type="entry name" value="RHOD"/>
    <property type="match status" value="1"/>
</dbReference>
<dbReference type="Gene3D" id="3.40.250.10">
    <property type="entry name" value="Rhodanese-like domain"/>
    <property type="match status" value="1"/>
</dbReference>
<proteinExistence type="predicted"/>
<dbReference type="Pfam" id="PF00581">
    <property type="entry name" value="Rhodanese"/>
    <property type="match status" value="1"/>
</dbReference>
<accession>A0ABP1F853</accession>
<feature type="domain" description="Rhodanese" evidence="1">
    <location>
        <begin position="40"/>
        <end position="125"/>
    </location>
</feature>
<dbReference type="PROSITE" id="PS51257">
    <property type="entry name" value="PROKAR_LIPOPROTEIN"/>
    <property type="match status" value="1"/>
</dbReference>
<comment type="caution">
    <text evidence="2">The sequence shown here is derived from an EMBL/GenBank/DDBJ whole genome shotgun (WGS) entry which is preliminary data.</text>
</comment>
<dbReference type="Proteomes" id="UP001497602">
    <property type="component" value="Unassembled WGS sequence"/>
</dbReference>
<dbReference type="PANTHER" id="PTHR43031">
    <property type="entry name" value="FAD-DEPENDENT OXIDOREDUCTASE"/>
    <property type="match status" value="1"/>
</dbReference>
<sequence length="125" mass="14134">MKYLKIIAAVFFTVFSIACQTQSKEIENITVTDLKTLLSNGDNIQLVDVRTPKEWEGGIIQNAEKIDVTATDFEARVLHTLNKEKPVYLYCRSGGRSLIAAETLVKNGFKVYNVEGGYTEWKQKQ</sequence>
<evidence type="ECO:0000313" key="3">
    <source>
        <dbReference type="Proteomes" id="UP001497602"/>
    </source>
</evidence>
<dbReference type="CDD" id="cd00158">
    <property type="entry name" value="RHOD"/>
    <property type="match status" value="1"/>
</dbReference>
<dbReference type="SUPFAM" id="SSF52821">
    <property type="entry name" value="Rhodanese/Cell cycle control phosphatase"/>
    <property type="match status" value="1"/>
</dbReference>